<dbReference type="Proteomes" id="UP000008305">
    <property type="component" value="Chromosome"/>
</dbReference>
<dbReference type="PANTHER" id="PTHR42899">
    <property type="entry name" value="SPERMATOGENESIS-ASSOCIATED PROTEIN 20"/>
    <property type="match status" value="1"/>
</dbReference>
<evidence type="ECO:0000313" key="2">
    <source>
        <dbReference type="EMBL" id="AEB41600.1"/>
    </source>
</evidence>
<dbReference type="Pfam" id="PF03190">
    <property type="entry name" value="Thioredox_DsbH"/>
    <property type="match status" value="1"/>
</dbReference>
<proteinExistence type="predicted"/>
<dbReference type="PIRSF" id="PIRSF006402">
    <property type="entry name" value="UCP006402_thioredoxin"/>
    <property type="match status" value="1"/>
</dbReference>
<dbReference type="EMBL" id="CP002608">
    <property type="protein sequence ID" value="AEB41600.1"/>
    <property type="molecule type" value="Genomic_DNA"/>
</dbReference>
<reference evidence="2 3" key="1">
    <citation type="journal article" date="2011" name="J. Bacteriol.">
        <title>Genome sequence of the obligate intracellular animal pathogen Chlamydia pecorum E58.</title>
        <authorList>
            <person name="Mojica S."/>
            <person name="Huot Creasy H."/>
            <person name="Daugherty S."/>
            <person name="Read T.D."/>
            <person name="Kim T."/>
            <person name="Kaltenboeck B."/>
            <person name="Bavoil P."/>
            <person name="Myers G.S."/>
        </authorList>
    </citation>
    <scope>NUCLEOTIDE SEQUENCE [LARGE SCALE GENOMIC DNA]</scope>
    <source>
        <strain evidence="2 3">E58</strain>
    </source>
</reference>
<evidence type="ECO:0000259" key="1">
    <source>
        <dbReference type="Pfam" id="PF03190"/>
    </source>
</evidence>
<dbReference type="Gene3D" id="3.40.30.10">
    <property type="entry name" value="Glutaredoxin"/>
    <property type="match status" value="1"/>
</dbReference>
<keyword evidence="3" id="KW-1185">Reference proteome</keyword>
<dbReference type="SUPFAM" id="SSF48208">
    <property type="entry name" value="Six-hairpin glycosidases"/>
    <property type="match status" value="1"/>
</dbReference>
<dbReference type="InterPro" id="IPR024705">
    <property type="entry name" value="Ssp411"/>
</dbReference>
<dbReference type="InterPro" id="IPR004879">
    <property type="entry name" value="Ssp411-like_TRX"/>
</dbReference>
<dbReference type="InterPro" id="IPR036249">
    <property type="entry name" value="Thioredoxin-like_sf"/>
</dbReference>
<dbReference type="Gene3D" id="1.50.10.20">
    <property type="match status" value="1"/>
</dbReference>
<dbReference type="KEGG" id="cpm:G5S_0642"/>
<gene>
    <name evidence="2" type="ordered locus">G5S_0642</name>
</gene>
<organism evidence="2 3">
    <name type="scientific">Chlamydia pecorum (strain ATCC VR-628 / DSM 29919 / E58)</name>
    <name type="common">Chlamydophila pecorum</name>
    <dbReference type="NCBI Taxonomy" id="331635"/>
    <lineage>
        <taxon>Bacteria</taxon>
        <taxon>Pseudomonadati</taxon>
        <taxon>Chlamydiota</taxon>
        <taxon>Chlamydiia</taxon>
        <taxon>Chlamydiales</taxon>
        <taxon>Chlamydiaceae</taxon>
        <taxon>Chlamydia/Chlamydophila group</taxon>
        <taxon>Chlamydia</taxon>
    </lineage>
</organism>
<feature type="domain" description="Spermatogenesis-associated protein 20-like TRX" evidence="1">
    <location>
        <begin position="9"/>
        <end position="175"/>
    </location>
</feature>
<protein>
    <recommendedName>
        <fullName evidence="1">Spermatogenesis-associated protein 20-like TRX domain-containing protein</fullName>
    </recommendedName>
</protein>
<dbReference type="CDD" id="cd02955">
    <property type="entry name" value="SSP411"/>
    <property type="match status" value="1"/>
</dbReference>
<dbReference type="PANTHER" id="PTHR42899:SF1">
    <property type="entry name" value="SPERMATOGENESIS-ASSOCIATED PROTEIN 20"/>
    <property type="match status" value="1"/>
</dbReference>
<dbReference type="InterPro" id="IPR008928">
    <property type="entry name" value="6-hairpin_glycosidase_sf"/>
</dbReference>
<sequence length="702" mass="81002">MDMSQPLYTNKLITEKSPYLLLYAHTPVNWYPWGAEAFQLAASKDKPIFLSIGCAYSRWCRVMLQESYSNPEVAAMLNEYFINIKVDKEELPHLAKLYFDLAQMLATSGAPQEFPSWPLNVFLTPDLLPFFSANYISIQGKLGLPSFPQIIEKLHIMWEDEEEREVLVHQGSKIMEIASFLEGCSRKELVDEHTLKQTVEALYCDVDSHYGGVKAFPKRLPSLLTRFFLRYGSEYSDSRSLFFVHRSLDLVSSGGIRDHLDGGFFCCTIDDKWLIPCFEKRLIDNAFMALSYLEAWAYWKDETYRSIGKQIISYILAELYDRHTGVFYTSEHAENWGSQGQNYYTWSREEVRSALGENTELFCEYYGVSHEGFCNGRNILHIPTHLDTEAFVEKHLCSKEDLDELLAQQCGVLKKSRDGREKPFKDDLSITFNNGWMITTLVQAGRILGNTEYLHIAKKCGQFVASCLYKDRMLLRRWRDGEAKYRGGLEDYAAMILGALSLYESGCGAFWLAFAEELMQEVLISFRSQEGIFYNTDRRDTFFPLQQSQLSDGELISGNALICLGLLSLHLLTEKRHYLSHAEEILQFAQAYWRTHKFSSLGNLLAAQHYFSHKHIKLIISLGNEEEHERIFQSFAGLYLPCITIVWLTKKDRDILEASLPEYEHMLIPKDDQTTTVFYVLDVEKGRKIQDLGELKKYLSSL</sequence>
<dbReference type="SUPFAM" id="SSF52833">
    <property type="entry name" value="Thioredoxin-like"/>
    <property type="match status" value="1"/>
</dbReference>
<name>A0AA34RDA9_CHLPE</name>
<dbReference type="GO" id="GO:0005975">
    <property type="term" value="P:carbohydrate metabolic process"/>
    <property type="evidence" value="ECO:0007669"/>
    <property type="project" value="InterPro"/>
</dbReference>
<dbReference type="AlphaFoldDB" id="A0AA34RDA9"/>
<accession>A0AA34RDA9</accession>
<evidence type="ECO:0000313" key="3">
    <source>
        <dbReference type="Proteomes" id="UP000008305"/>
    </source>
</evidence>